<feature type="non-terminal residue" evidence="1">
    <location>
        <position position="1"/>
    </location>
</feature>
<comment type="caution">
    <text evidence="1">The sequence shown here is derived from an EMBL/GenBank/DDBJ whole genome shotgun (WGS) entry which is preliminary data.</text>
</comment>
<proteinExistence type="predicted"/>
<reference evidence="2" key="2">
    <citation type="submission" date="2024-04" db="EMBL/GenBank/DDBJ databases">
        <authorList>
            <person name="Chen Y."/>
            <person name="Shah S."/>
            <person name="Dougan E. K."/>
            <person name="Thang M."/>
            <person name="Chan C."/>
        </authorList>
    </citation>
    <scope>NUCLEOTIDE SEQUENCE [LARGE SCALE GENOMIC DNA]</scope>
</reference>
<gene>
    <name evidence="1" type="ORF">C1SCF055_LOCUS36661</name>
</gene>
<sequence>MAQEDQDNVSAEVDLQEATDMLEVPDDAQNADMAADSSVAGTEDQTINVENFGTSMELLQMTQSELFALGASFEKLLAALGGDRDRLGDAIYGTKTSSLVTLKDSFITPRAVLSLALFNGFRVLGHKSQDPEELRLFVETLAFKHLGLDVQLQRVTSVIDGFLELCEQNVRGELLPGSGLAWRKLLTYTGSCFRYVNTTSGERLKVIKADWETIASAGEQDTGENHSFAGMCAFSMGIMGEEAEGAR</sequence>
<protein>
    <submittedName>
        <fullName evidence="1">Uncharacterized protein</fullName>
    </submittedName>
</protein>
<dbReference type="EMBL" id="CAMXCT020005124">
    <property type="protein sequence ID" value="CAL1164878.1"/>
    <property type="molecule type" value="Genomic_DNA"/>
</dbReference>
<name>A0A9P1GFU2_9DINO</name>
<reference evidence="1" key="1">
    <citation type="submission" date="2022-10" db="EMBL/GenBank/DDBJ databases">
        <authorList>
            <person name="Chen Y."/>
            <person name="Dougan E. K."/>
            <person name="Chan C."/>
            <person name="Rhodes N."/>
            <person name="Thang M."/>
        </authorList>
    </citation>
    <scope>NUCLEOTIDE SEQUENCE</scope>
</reference>
<dbReference type="EMBL" id="CAMXCT010005124">
    <property type="protein sequence ID" value="CAI4011503.1"/>
    <property type="molecule type" value="Genomic_DNA"/>
</dbReference>
<dbReference type="AlphaFoldDB" id="A0A9P1GFU2"/>
<evidence type="ECO:0000313" key="2">
    <source>
        <dbReference type="EMBL" id="CAL1164878.1"/>
    </source>
</evidence>
<accession>A0A9P1GFU2</accession>
<organism evidence="1">
    <name type="scientific">Cladocopium goreaui</name>
    <dbReference type="NCBI Taxonomy" id="2562237"/>
    <lineage>
        <taxon>Eukaryota</taxon>
        <taxon>Sar</taxon>
        <taxon>Alveolata</taxon>
        <taxon>Dinophyceae</taxon>
        <taxon>Suessiales</taxon>
        <taxon>Symbiodiniaceae</taxon>
        <taxon>Cladocopium</taxon>
    </lineage>
</organism>
<evidence type="ECO:0000313" key="1">
    <source>
        <dbReference type="EMBL" id="CAI4011503.1"/>
    </source>
</evidence>